<comment type="subcellular location">
    <subcellularLocation>
        <location evidence="1">Cytoplasm</location>
    </subcellularLocation>
</comment>
<dbReference type="InterPro" id="IPR036322">
    <property type="entry name" value="WD40_repeat_dom_sf"/>
</dbReference>
<dbReference type="SUPFAM" id="SSF50978">
    <property type="entry name" value="WD40 repeat-like"/>
    <property type="match status" value="2"/>
</dbReference>
<dbReference type="SMART" id="SM00320">
    <property type="entry name" value="WD40"/>
    <property type="match status" value="5"/>
</dbReference>
<feature type="domain" description="DUF1899" evidence="11">
    <location>
        <begin position="3"/>
        <end position="67"/>
    </location>
</feature>
<dbReference type="EnsemblMetazoa" id="CapteT156761">
    <property type="protein sequence ID" value="CapteP156761"/>
    <property type="gene ID" value="CapteG156761"/>
</dbReference>
<dbReference type="GO" id="GO:0005737">
    <property type="term" value="C:cytoplasm"/>
    <property type="evidence" value="ECO:0007669"/>
    <property type="project" value="UniProtKB-SubCell"/>
</dbReference>
<dbReference type="SMART" id="SM01166">
    <property type="entry name" value="DUF1899"/>
    <property type="match status" value="2"/>
</dbReference>
<feature type="compositionally biased region" description="Polar residues" evidence="10">
    <location>
        <begin position="393"/>
        <end position="403"/>
    </location>
</feature>
<reference evidence="13" key="3">
    <citation type="submission" date="2015-06" db="UniProtKB">
        <authorList>
            <consortium name="EnsemblMetazoa"/>
        </authorList>
    </citation>
    <scope>IDENTIFICATION</scope>
</reference>
<dbReference type="STRING" id="283909.R7V682"/>
<dbReference type="PANTHER" id="PTHR10856">
    <property type="entry name" value="CORONIN"/>
    <property type="match status" value="1"/>
</dbReference>
<evidence type="ECO:0000256" key="8">
    <source>
        <dbReference type="PROSITE-ProRule" id="PRU00221"/>
    </source>
</evidence>
<comment type="similarity">
    <text evidence="2 9">Belongs to the WD repeat coronin family.</text>
</comment>
<evidence type="ECO:0000256" key="2">
    <source>
        <dbReference type="ARBA" id="ARBA00009482"/>
    </source>
</evidence>
<dbReference type="SMART" id="SM01167">
    <property type="entry name" value="DUF1900"/>
    <property type="match status" value="2"/>
</dbReference>
<evidence type="ECO:0000256" key="9">
    <source>
        <dbReference type="RuleBase" id="RU280818"/>
    </source>
</evidence>
<dbReference type="PROSITE" id="PS50294">
    <property type="entry name" value="WD_REPEATS_REGION"/>
    <property type="match status" value="3"/>
</dbReference>
<dbReference type="PROSITE" id="PS50082">
    <property type="entry name" value="WD_REPEATS_2"/>
    <property type="match status" value="4"/>
</dbReference>
<dbReference type="EMBL" id="AMQN01020206">
    <property type="status" value="NOT_ANNOTATED_CDS"/>
    <property type="molecule type" value="Genomic_DNA"/>
</dbReference>
<evidence type="ECO:0000313" key="12">
    <source>
        <dbReference type="EMBL" id="ELU11255.1"/>
    </source>
</evidence>
<dbReference type="EMBL" id="KB296851">
    <property type="protein sequence ID" value="ELU11255.1"/>
    <property type="molecule type" value="Genomic_DNA"/>
</dbReference>
<evidence type="ECO:0000256" key="4">
    <source>
        <dbReference type="ARBA" id="ARBA00022574"/>
    </source>
</evidence>
<dbReference type="InterPro" id="IPR015048">
    <property type="entry name" value="DUF1899"/>
</dbReference>
<dbReference type="Pfam" id="PF08953">
    <property type="entry name" value="DUF1899"/>
    <property type="match status" value="2"/>
</dbReference>
<feature type="region of interest" description="Disordered" evidence="10">
    <location>
        <begin position="385"/>
        <end position="414"/>
    </location>
</feature>
<dbReference type="GO" id="GO:0003779">
    <property type="term" value="F:actin binding"/>
    <property type="evidence" value="ECO:0007669"/>
    <property type="project" value="UniProtKB-KW"/>
</dbReference>
<dbReference type="HOGENOM" id="CLU_006604_0_0_1"/>
<dbReference type="FunCoup" id="R7V682">
    <property type="interactions" value="361"/>
</dbReference>
<evidence type="ECO:0000313" key="13">
    <source>
        <dbReference type="EnsemblMetazoa" id="CapteP156761"/>
    </source>
</evidence>
<feature type="compositionally biased region" description="Low complexity" evidence="10">
    <location>
        <begin position="404"/>
        <end position="414"/>
    </location>
</feature>
<evidence type="ECO:0000256" key="6">
    <source>
        <dbReference type="ARBA" id="ARBA00023203"/>
    </source>
</evidence>
<dbReference type="InterPro" id="IPR019775">
    <property type="entry name" value="WD40_repeat_CS"/>
</dbReference>
<dbReference type="InterPro" id="IPR015943">
    <property type="entry name" value="WD40/YVTN_repeat-like_dom_sf"/>
</dbReference>
<dbReference type="Gene3D" id="2.130.10.10">
    <property type="entry name" value="YVTN repeat-like/Quinoprotein amine dehydrogenase"/>
    <property type="match status" value="2"/>
</dbReference>
<feature type="repeat" description="WD" evidence="8">
    <location>
        <begin position="77"/>
        <end position="111"/>
    </location>
</feature>
<protein>
    <recommendedName>
        <fullName evidence="9">Coronin</fullName>
    </recommendedName>
</protein>
<reference evidence="12 14" key="2">
    <citation type="journal article" date="2013" name="Nature">
        <title>Insights into bilaterian evolution from three spiralian genomes.</title>
        <authorList>
            <person name="Simakov O."/>
            <person name="Marletaz F."/>
            <person name="Cho S.J."/>
            <person name="Edsinger-Gonzales E."/>
            <person name="Havlak P."/>
            <person name="Hellsten U."/>
            <person name="Kuo D.H."/>
            <person name="Larsson T."/>
            <person name="Lv J."/>
            <person name="Arendt D."/>
            <person name="Savage R."/>
            <person name="Osoegawa K."/>
            <person name="de Jong P."/>
            <person name="Grimwood J."/>
            <person name="Chapman J.A."/>
            <person name="Shapiro H."/>
            <person name="Aerts A."/>
            <person name="Otillar R.P."/>
            <person name="Terry A.Y."/>
            <person name="Boore J.L."/>
            <person name="Grigoriev I.V."/>
            <person name="Lindberg D.R."/>
            <person name="Seaver E.C."/>
            <person name="Weisblat D.A."/>
            <person name="Putnam N.H."/>
            <person name="Rokhsar D.S."/>
        </authorList>
    </citation>
    <scope>NUCLEOTIDE SEQUENCE</scope>
    <source>
        <strain evidence="12 14">I ESC-2004</strain>
    </source>
</reference>
<dbReference type="OMA" id="TIMYMEV"/>
<feature type="repeat" description="WD" evidence="8">
    <location>
        <begin position="168"/>
        <end position="209"/>
    </location>
</feature>
<accession>R7V682</accession>
<gene>
    <name evidence="12" type="ORF">CAPTEDRAFT_156761</name>
</gene>
<feature type="region of interest" description="Disordered" evidence="10">
    <location>
        <begin position="894"/>
        <end position="919"/>
    </location>
</feature>
<feature type="compositionally biased region" description="Acidic residues" evidence="10">
    <location>
        <begin position="910"/>
        <end position="919"/>
    </location>
</feature>
<dbReference type="PANTHER" id="PTHR10856:SF20">
    <property type="entry name" value="CORONIN-7"/>
    <property type="match status" value="1"/>
</dbReference>
<organism evidence="12">
    <name type="scientific">Capitella teleta</name>
    <name type="common">Polychaete worm</name>
    <dbReference type="NCBI Taxonomy" id="283909"/>
    <lineage>
        <taxon>Eukaryota</taxon>
        <taxon>Metazoa</taxon>
        <taxon>Spiralia</taxon>
        <taxon>Lophotrochozoa</taxon>
        <taxon>Annelida</taxon>
        <taxon>Polychaeta</taxon>
        <taxon>Sedentaria</taxon>
        <taxon>Scolecida</taxon>
        <taxon>Capitellidae</taxon>
        <taxon>Capitella</taxon>
    </lineage>
</organism>
<dbReference type="InterPro" id="IPR001680">
    <property type="entry name" value="WD40_rpt"/>
</dbReference>
<feature type="domain" description="DUF1899" evidence="11">
    <location>
        <begin position="459"/>
        <end position="524"/>
    </location>
</feature>
<dbReference type="FunFam" id="2.130.10.10:FF:000076">
    <property type="entry name" value="Coronin"/>
    <property type="match status" value="1"/>
</dbReference>
<evidence type="ECO:0000256" key="3">
    <source>
        <dbReference type="ARBA" id="ARBA00022490"/>
    </source>
</evidence>
<dbReference type="GO" id="GO:0030036">
    <property type="term" value="P:actin cytoskeleton organization"/>
    <property type="evidence" value="ECO:0007669"/>
    <property type="project" value="UniProtKB-ARBA"/>
</dbReference>
<dbReference type="InterPro" id="IPR015505">
    <property type="entry name" value="Coronin"/>
</dbReference>
<reference evidence="14" key="1">
    <citation type="submission" date="2012-12" db="EMBL/GenBank/DDBJ databases">
        <authorList>
            <person name="Hellsten U."/>
            <person name="Grimwood J."/>
            <person name="Chapman J.A."/>
            <person name="Shapiro H."/>
            <person name="Aerts A."/>
            <person name="Otillar R.P."/>
            <person name="Terry A.Y."/>
            <person name="Boore J.L."/>
            <person name="Simakov O."/>
            <person name="Marletaz F."/>
            <person name="Cho S.-J."/>
            <person name="Edsinger-Gonzales E."/>
            <person name="Havlak P."/>
            <person name="Kuo D.-H."/>
            <person name="Larsson T."/>
            <person name="Lv J."/>
            <person name="Arendt D."/>
            <person name="Savage R."/>
            <person name="Osoegawa K."/>
            <person name="de Jong P."/>
            <person name="Lindberg D.R."/>
            <person name="Seaver E.C."/>
            <person name="Weisblat D.A."/>
            <person name="Putnam N.H."/>
            <person name="Grigoriev I.V."/>
            <person name="Rokhsar D.S."/>
        </authorList>
    </citation>
    <scope>NUCLEOTIDE SEQUENCE</scope>
    <source>
        <strain evidence="14">I ESC-2004</strain>
    </source>
</reference>
<keyword evidence="14" id="KW-1185">Reference proteome</keyword>
<dbReference type="AlphaFoldDB" id="R7V682"/>
<dbReference type="OrthoDB" id="1850764at2759"/>
<evidence type="ECO:0000256" key="5">
    <source>
        <dbReference type="ARBA" id="ARBA00022737"/>
    </source>
</evidence>
<evidence type="ECO:0000313" key="14">
    <source>
        <dbReference type="Proteomes" id="UP000014760"/>
    </source>
</evidence>
<keyword evidence="4 8" id="KW-0853">WD repeat</keyword>
<keyword evidence="6" id="KW-0009">Actin-binding</keyword>
<keyword evidence="3" id="KW-0963">Cytoplasm</keyword>
<evidence type="ECO:0000256" key="10">
    <source>
        <dbReference type="SAM" id="MobiDB-lite"/>
    </source>
</evidence>
<evidence type="ECO:0000256" key="7">
    <source>
        <dbReference type="ARBA" id="ARBA00024838"/>
    </source>
</evidence>
<dbReference type="Pfam" id="PF00400">
    <property type="entry name" value="WD40"/>
    <property type="match status" value="5"/>
</dbReference>
<feature type="repeat" description="WD" evidence="8">
    <location>
        <begin position="583"/>
        <end position="625"/>
    </location>
</feature>
<proteinExistence type="inferred from homology"/>
<dbReference type="Proteomes" id="UP000014760">
    <property type="component" value="Unassembled WGS sequence"/>
</dbReference>
<feature type="repeat" description="WD" evidence="8">
    <location>
        <begin position="626"/>
        <end position="658"/>
    </location>
</feature>
<dbReference type="Pfam" id="PF16300">
    <property type="entry name" value="WD40_4"/>
    <property type="match status" value="2"/>
</dbReference>
<keyword evidence="5 9" id="KW-0677">Repeat</keyword>
<name>R7V682_CAPTE</name>
<evidence type="ECO:0000256" key="1">
    <source>
        <dbReference type="ARBA" id="ARBA00004496"/>
    </source>
</evidence>
<evidence type="ECO:0000259" key="11">
    <source>
        <dbReference type="SMART" id="SM01166"/>
    </source>
</evidence>
<sequence>MWKFKTSKFKNASPKIPKKDEWVTSVNAANLLNSCGNHIQASNKFFAFNTDSSGGGCLGILPINASGRQDPGSIPSVQAHSSFVTDFQFSPHDDRLLATCSHDGCVKLWSILDELPQRIYEADSSICLGDTKIENVLWHPLASNVLSVTSGTNMSVLDVEKETELYGFDEHSDLVLSMSWKGDGSQVLTACKDKTLSIFDPRNGSRVQEAVGHPNARDCRVIWLADKDLVLSSGFGSMRQREISLRDPRNFSSAIKTVTADTSSGVLMPFYDADTGMLFAAGKGDTCVRYYEVTATDILESEYLVFLFIHFIKGLAMVPKRSMDVMKCEVNRLMLLAKSAVIPLPIYVPRKNYNDFHDDLFPDTFDGKPTMTSDEWWNGENRMGGTVGLNPSAAKSRTSSTPQKAAPAKVSVPEPKPVEPIAAAAPPVEPQMVELRPKEPVYQSPSATAKRESTSSRFSVVRQAKFRHLEGSPLHKSLHIDNLRNLSKNVPGECDAFHVNKKFAAVPLGGAGGLIAILKLADTGRLPDTGVPALQNSSQITDFAFDPFDDHKLVVGCEDAKIRVWTIPEEGLTETVTEWDSYLSGHNEKVYLVKFHPLAQDILASASYDMTVRLWDMTSEVEIMQLTGHTDTIFCLSWSQSGSEFATACKDGILRVYDPRASTTPIREGKGPAGTRGARILWVFDDQYLIVSGFGSMSRRDVYVYDAQTLSVLHTVDLDNSPAILIPHFDEGSSTLFLTGRGDSTVRTFEVSTEHPHLFALSDHRAESLHQALSFLPQNEVNVRKVEFAKAYRLTSNTIEPLSFTVPRKRDEFFQDDLFPEVKVSWEPTMTSQEWLDGGNTPQKMVSLKPSDMMPLSEAPEEEQKAKKFVSYEEYRQTYKSDEQKKEELLSAMTNKMELHDTPLPQDLTEGCDDDEWDD</sequence>
<dbReference type="PROSITE" id="PS00678">
    <property type="entry name" value="WD_REPEATS_1"/>
    <property type="match status" value="1"/>
</dbReference>
<comment type="function">
    <text evidence="7">F-actin regulator involved in anterograde Golgi to endosome transport: upon ubiquitination via 'Lys-33'-linked ubiquitin chains by the BCR(KLHL20) E3 ubiquitin ligase complex, interacts with EPS15 and localizes to the trans-Golgi network, where it promotes actin polymerization, thereby facilitating post-Golgi trafficking. May play a role in the maintenance of the Golgi apparatus morphology.</text>
</comment>